<dbReference type="InterPro" id="IPR051677">
    <property type="entry name" value="AfsR-DnrI-RedD_regulator"/>
</dbReference>
<sequence length="959" mass="99621">MLRVLAAGGRLLRALVASATLVGFLVGVPWLLVQIIGWPFGWIGWAQPGTLPGLADLSTALTTAWYDDKILALLATVGWFLWALFCRDVLVEVIEASAVAAAARRGQSRPPVPGRGPIRWVAAVLVGAIVGAVLFDAMRGIGAAPSATAAVADAAARRPAVAVAAAPPAVTIVTTPAHTGPRPALTAASITTATVTSTAAHAADDVPAWARNAPGGVHRVTAGDNLWDIAEHRLGDPHRWREIYVLNRGHEQANGYALSDPDEIHIGWVLALPAHEGASPHPGKGPAEPAEPAPADTVPAPGGSAATSPSPPASPAPATPAPSSTVTAPGTAAPTVDTSAPSEHTESHTEQQVGITLPSQGWISLGLAATIAAVAALLRLHRRRFARLSSPIPVWTGPAPSPVPPELVVADAAGRSDLEPGVDPESFGDRPRRRGSRPVTPAVAAPIGVDAAGAEVSLFDLPGPGLSLTGPGAEPTARAVLASTLATGVLDEPASRPVVVTTVSLLTRLLPEGVEATGLDPHGVTYDGERLLVLADTGNAVSHAEEEMIARRRILDTFDQDTITALNARTDHAEIQPPYVVLLDAADRYAGRLVSVAAHQKALHLYVVVLGTIDGIAAATVAPDGTATEVLAGGRLATLAPPDLAQLLAMISDAAARPEPGTDVEVSTEPAVTDDTVGDGKTDDEPPAAVLDPVPDLPASTGDATPLARLSVLGPVTVTTDNGPITTGLRSGSYAVLAVLAAHPHGRTLDEIAADVHPGTDPVAAIKRLRTDITTIRRVVRAASGASEAMFILYNGATGRYRIDPDAVEVDLWRMLTAIGRANTSSVDTDALAALREAADLYGGDFAEGQDQSWVTDYATTSRLQILNVYARIAELLETDQPDAAIASLEQALRHDPLNEEIYQRIMRIQGRLSRLDAVRRTIRRLEDQLAELGGAEPSEATRRVAARQLQMATSGVRP</sequence>
<feature type="transmembrane region" description="Helical" evidence="4">
    <location>
        <begin position="12"/>
        <end position="32"/>
    </location>
</feature>
<dbReference type="Gene3D" id="1.25.40.10">
    <property type="entry name" value="Tetratricopeptide repeat domain"/>
    <property type="match status" value="1"/>
</dbReference>
<dbReference type="Pfam" id="PF03704">
    <property type="entry name" value="BTAD"/>
    <property type="match status" value="1"/>
</dbReference>
<protein>
    <recommendedName>
        <fullName evidence="5">Bacterial transcriptional activator domain-containing protein</fullName>
    </recommendedName>
</protein>
<keyword evidence="4" id="KW-1133">Transmembrane helix</keyword>
<proteinExistence type="predicted"/>
<evidence type="ECO:0000256" key="1">
    <source>
        <dbReference type="ARBA" id="ARBA00023015"/>
    </source>
</evidence>
<keyword evidence="7" id="KW-1185">Reference proteome</keyword>
<evidence type="ECO:0000259" key="5">
    <source>
        <dbReference type="SMART" id="SM01043"/>
    </source>
</evidence>
<name>A0A919MPD9_9ACTN</name>
<gene>
    <name evidence="6" type="ORF">Ani05nite_60400</name>
</gene>
<evidence type="ECO:0000313" key="6">
    <source>
        <dbReference type="EMBL" id="GIE52506.1"/>
    </source>
</evidence>
<evidence type="ECO:0000313" key="7">
    <source>
        <dbReference type="Proteomes" id="UP000647172"/>
    </source>
</evidence>
<feature type="transmembrane region" description="Helical" evidence="4">
    <location>
        <begin position="118"/>
        <end position="138"/>
    </location>
</feature>
<dbReference type="RefSeq" id="WP_203774009.1">
    <property type="nucleotide sequence ID" value="NZ_BAAAYJ010000087.1"/>
</dbReference>
<feature type="compositionally biased region" description="Pro residues" evidence="3">
    <location>
        <begin position="309"/>
        <end position="320"/>
    </location>
</feature>
<accession>A0A919MPD9</accession>
<evidence type="ECO:0000256" key="2">
    <source>
        <dbReference type="ARBA" id="ARBA00023163"/>
    </source>
</evidence>
<dbReference type="InterPro" id="IPR036779">
    <property type="entry name" value="LysM_dom_sf"/>
</dbReference>
<evidence type="ECO:0000256" key="3">
    <source>
        <dbReference type="SAM" id="MobiDB-lite"/>
    </source>
</evidence>
<dbReference type="PANTHER" id="PTHR35807">
    <property type="entry name" value="TRANSCRIPTIONAL REGULATOR REDD-RELATED"/>
    <property type="match status" value="1"/>
</dbReference>
<keyword evidence="1" id="KW-0805">Transcription regulation</keyword>
<dbReference type="Gene3D" id="3.10.350.10">
    <property type="entry name" value="LysM domain"/>
    <property type="match status" value="1"/>
</dbReference>
<evidence type="ECO:0000256" key="4">
    <source>
        <dbReference type="SAM" id="Phobius"/>
    </source>
</evidence>
<dbReference type="GO" id="GO:0003677">
    <property type="term" value="F:DNA binding"/>
    <property type="evidence" value="ECO:0007669"/>
    <property type="project" value="TreeGrafter"/>
</dbReference>
<dbReference type="Proteomes" id="UP000647172">
    <property type="component" value="Unassembled WGS sequence"/>
</dbReference>
<dbReference type="InterPro" id="IPR036388">
    <property type="entry name" value="WH-like_DNA-bd_sf"/>
</dbReference>
<feature type="compositionally biased region" description="Low complexity" evidence="3">
    <location>
        <begin position="280"/>
        <end position="308"/>
    </location>
</feature>
<feature type="transmembrane region" description="Helical" evidence="4">
    <location>
        <begin position="70"/>
        <end position="90"/>
    </location>
</feature>
<keyword evidence="2" id="KW-0804">Transcription</keyword>
<keyword evidence="4" id="KW-0472">Membrane</keyword>
<dbReference type="SMART" id="SM01043">
    <property type="entry name" value="BTAD"/>
    <property type="match status" value="1"/>
</dbReference>
<dbReference type="SUPFAM" id="SSF48452">
    <property type="entry name" value="TPR-like"/>
    <property type="match status" value="1"/>
</dbReference>
<dbReference type="InterPro" id="IPR018392">
    <property type="entry name" value="LysM"/>
</dbReference>
<keyword evidence="4" id="KW-0812">Transmembrane</keyword>
<dbReference type="EMBL" id="BOMQ01000070">
    <property type="protein sequence ID" value="GIE52506.1"/>
    <property type="molecule type" value="Genomic_DNA"/>
</dbReference>
<dbReference type="Gene3D" id="1.10.10.10">
    <property type="entry name" value="Winged helix-like DNA-binding domain superfamily/Winged helix DNA-binding domain"/>
    <property type="match status" value="1"/>
</dbReference>
<dbReference type="GO" id="GO:0006355">
    <property type="term" value="P:regulation of DNA-templated transcription"/>
    <property type="evidence" value="ECO:0007669"/>
    <property type="project" value="TreeGrafter"/>
</dbReference>
<comment type="caution">
    <text evidence="6">The sequence shown here is derived from an EMBL/GenBank/DDBJ whole genome shotgun (WGS) entry which is preliminary data.</text>
</comment>
<feature type="compositionally biased region" description="Low complexity" evidence="3">
    <location>
        <begin position="321"/>
        <end position="336"/>
    </location>
</feature>
<dbReference type="CDD" id="cd00118">
    <property type="entry name" value="LysM"/>
    <property type="match status" value="1"/>
</dbReference>
<reference evidence="6" key="1">
    <citation type="submission" date="2021-01" db="EMBL/GenBank/DDBJ databases">
        <title>Whole genome shotgun sequence of Actinoplanes nipponensis NBRC 14063.</title>
        <authorList>
            <person name="Komaki H."/>
            <person name="Tamura T."/>
        </authorList>
    </citation>
    <scope>NUCLEOTIDE SEQUENCE</scope>
    <source>
        <strain evidence="6">NBRC 14063</strain>
    </source>
</reference>
<dbReference type="InterPro" id="IPR011990">
    <property type="entry name" value="TPR-like_helical_dom_sf"/>
</dbReference>
<dbReference type="InterPro" id="IPR005158">
    <property type="entry name" value="BTAD"/>
</dbReference>
<feature type="region of interest" description="Disordered" evidence="3">
    <location>
        <begin position="414"/>
        <end position="440"/>
    </location>
</feature>
<feature type="domain" description="Bacterial transcriptional activator" evidence="5">
    <location>
        <begin position="810"/>
        <end position="950"/>
    </location>
</feature>
<feature type="region of interest" description="Disordered" evidence="3">
    <location>
        <begin position="658"/>
        <end position="695"/>
    </location>
</feature>
<organism evidence="6 7">
    <name type="scientific">Actinoplanes nipponensis</name>
    <dbReference type="NCBI Taxonomy" id="135950"/>
    <lineage>
        <taxon>Bacteria</taxon>
        <taxon>Bacillati</taxon>
        <taxon>Actinomycetota</taxon>
        <taxon>Actinomycetes</taxon>
        <taxon>Micromonosporales</taxon>
        <taxon>Micromonosporaceae</taxon>
        <taxon>Actinoplanes</taxon>
    </lineage>
</organism>
<dbReference type="PANTHER" id="PTHR35807:SF1">
    <property type="entry name" value="TRANSCRIPTIONAL REGULATOR REDD"/>
    <property type="match status" value="1"/>
</dbReference>
<feature type="region of interest" description="Disordered" evidence="3">
    <location>
        <begin position="277"/>
        <end position="351"/>
    </location>
</feature>
<dbReference type="AlphaFoldDB" id="A0A919MPD9"/>